<dbReference type="EMBL" id="WKEW01000121">
    <property type="protein sequence ID" value="MCF5060103.1"/>
    <property type="molecule type" value="Genomic_DNA"/>
</dbReference>
<accession>A0AAW5AG44</accession>
<protein>
    <submittedName>
        <fullName evidence="2">Uncharacterized protein</fullName>
    </submittedName>
</protein>
<reference evidence="2 3" key="1">
    <citation type="submission" date="2019-11" db="EMBL/GenBank/DDBJ databases">
        <title>Epiphytic Pseudomonas syringae from cherry orchards.</title>
        <authorList>
            <person name="Hulin M.T."/>
        </authorList>
    </citation>
    <scope>NUCLEOTIDE SEQUENCE [LARGE SCALE GENOMIC DNA]</scope>
    <source>
        <strain evidence="2 3">PA-6-9F</strain>
    </source>
</reference>
<evidence type="ECO:0000256" key="1">
    <source>
        <dbReference type="SAM" id="MobiDB-lite"/>
    </source>
</evidence>
<keyword evidence="3" id="KW-1185">Reference proteome</keyword>
<organism evidence="2 3">
    <name type="scientific">Pseudomonas proteolytica</name>
    <dbReference type="NCBI Taxonomy" id="219574"/>
    <lineage>
        <taxon>Bacteria</taxon>
        <taxon>Pseudomonadati</taxon>
        <taxon>Pseudomonadota</taxon>
        <taxon>Gammaproteobacteria</taxon>
        <taxon>Pseudomonadales</taxon>
        <taxon>Pseudomonadaceae</taxon>
        <taxon>Pseudomonas</taxon>
    </lineage>
</organism>
<name>A0AAW5AG44_9PSED</name>
<evidence type="ECO:0000313" key="3">
    <source>
        <dbReference type="Proteomes" id="UP000814172"/>
    </source>
</evidence>
<dbReference type="GeneID" id="55540812"/>
<sequence length="263" mass="29550">MTSINNQPLAAPLANHSHITDRHETKTTNSARPEPSAPPAHRSAKMYDETYLNMYNTIQQMKPPPTLEAMRAQVPDDKWNASLDRSKPFRELGRSYGLSLLLQTPMAQELGRKLKEQFEDFFPGRSDLSWASLGITALLTQGKHGDPGEIAGFDFDSSGTSSWDEMAANMFSRLKTHLIATGRATPELAEAATYALLWNSAPEYLLNFIPENVNRHSDTWEAVRKEISRMSDDDNQAPLGKFYDSILDKLDPQRVIDRQNEGV</sequence>
<proteinExistence type="predicted"/>
<dbReference type="Proteomes" id="UP000814172">
    <property type="component" value="Unassembled WGS sequence"/>
</dbReference>
<dbReference type="AlphaFoldDB" id="A0AAW5AG44"/>
<comment type="caution">
    <text evidence="2">The sequence shown here is derived from an EMBL/GenBank/DDBJ whole genome shotgun (WGS) entry which is preliminary data.</text>
</comment>
<feature type="region of interest" description="Disordered" evidence="1">
    <location>
        <begin position="1"/>
        <end position="43"/>
    </location>
</feature>
<gene>
    <name evidence="2" type="ORF">GIW75_24515</name>
</gene>
<evidence type="ECO:0000313" key="2">
    <source>
        <dbReference type="EMBL" id="MCF5060103.1"/>
    </source>
</evidence>
<dbReference type="RefSeq" id="WP_092235629.1">
    <property type="nucleotide sequence ID" value="NZ_FNTR01000004.1"/>
</dbReference>